<dbReference type="EMBL" id="JACHGN010000024">
    <property type="protein sequence ID" value="MBB5138529.1"/>
    <property type="molecule type" value="Genomic_DNA"/>
</dbReference>
<dbReference type="Pfam" id="PF13377">
    <property type="entry name" value="Peripla_BP_3"/>
    <property type="match status" value="1"/>
</dbReference>
<protein>
    <submittedName>
        <fullName evidence="6">DNA-binding LacI/PurR family transcriptional regulator</fullName>
    </submittedName>
</protein>
<comment type="caution">
    <text evidence="6">The sequence shown here is derived from an EMBL/GenBank/DDBJ whole genome shotgun (WGS) entry which is preliminary data.</text>
</comment>
<dbReference type="CDD" id="cd01392">
    <property type="entry name" value="HTH_LacI"/>
    <property type="match status" value="1"/>
</dbReference>
<accession>A0A840PHT0</accession>
<feature type="domain" description="HTH lacI-type" evidence="5">
    <location>
        <begin position="21"/>
        <end position="75"/>
    </location>
</feature>
<dbReference type="Gene3D" id="3.40.50.2300">
    <property type="match status" value="2"/>
</dbReference>
<keyword evidence="3" id="KW-0804">Transcription</keyword>
<dbReference type="SUPFAM" id="SSF53822">
    <property type="entry name" value="Periplasmic binding protein-like I"/>
    <property type="match status" value="1"/>
</dbReference>
<dbReference type="SMART" id="SM00354">
    <property type="entry name" value="HTH_LACI"/>
    <property type="match status" value="1"/>
</dbReference>
<evidence type="ECO:0000259" key="5">
    <source>
        <dbReference type="PROSITE" id="PS50932"/>
    </source>
</evidence>
<dbReference type="Gene3D" id="1.10.260.40">
    <property type="entry name" value="lambda repressor-like DNA-binding domains"/>
    <property type="match status" value="1"/>
</dbReference>
<dbReference type="Pfam" id="PF00356">
    <property type="entry name" value="LacI"/>
    <property type="match status" value="1"/>
</dbReference>
<proteinExistence type="predicted"/>
<evidence type="ECO:0000256" key="3">
    <source>
        <dbReference type="ARBA" id="ARBA00023163"/>
    </source>
</evidence>
<dbReference type="SUPFAM" id="SSF47413">
    <property type="entry name" value="lambda repressor-like DNA-binding domains"/>
    <property type="match status" value="1"/>
</dbReference>
<evidence type="ECO:0000313" key="6">
    <source>
        <dbReference type="EMBL" id="MBB5138529.1"/>
    </source>
</evidence>
<sequence length="351" mass="37678">MTTSQARAGSGEATGTRGRRPGIKDVAGAAGVSVTTVSHVLNGKGRVDAATRARVAEAAERLGYRPNSNARGLRSGRTDTIAMLLPAGADAHDHHVLAVDYYLSLTMKTVEAAFERDQALLQLPPLRRLDDLRRFGIDGGIVLDPVPGDGRVAMFHRLGLPVVTVGRDITRPDDPWWVAADSAASTRTVLEHFAAGGARRVAMLSVDIEWSWFADAERTYVEWAAERGCEPILVLARPDRRDSSAASAAAALLDLRPDAVYVPPQWLATGLLRLARDRGVRVPDDLLVAVGVDSHLARTSEPALTAVDLDPARTAREAVDLLMHRIEGGPPGDPRVIPVTLHPRGSSLRPK</sequence>
<dbReference type="Proteomes" id="UP000578449">
    <property type="component" value="Unassembled WGS sequence"/>
</dbReference>
<dbReference type="InterPro" id="IPR028082">
    <property type="entry name" value="Peripla_BP_I"/>
</dbReference>
<keyword evidence="7" id="KW-1185">Reference proteome</keyword>
<dbReference type="PROSITE" id="PS50932">
    <property type="entry name" value="HTH_LACI_2"/>
    <property type="match status" value="1"/>
</dbReference>
<dbReference type="PROSITE" id="PS00356">
    <property type="entry name" value="HTH_LACI_1"/>
    <property type="match status" value="1"/>
</dbReference>
<dbReference type="InterPro" id="IPR046335">
    <property type="entry name" value="LacI/GalR-like_sensor"/>
</dbReference>
<dbReference type="GO" id="GO:0003700">
    <property type="term" value="F:DNA-binding transcription factor activity"/>
    <property type="evidence" value="ECO:0007669"/>
    <property type="project" value="TreeGrafter"/>
</dbReference>
<keyword evidence="2 6" id="KW-0238">DNA-binding</keyword>
<evidence type="ECO:0000256" key="4">
    <source>
        <dbReference type="SAM" id="MobiDB-lite"/>
    </source>
</evidence>
<name>A0A840PHT0_9ACTN</name>
<keyword evidence="1" id="KW-0805">Transcription regulation</keyword>
<dbReference type="GO" id="GO:0000976">
    <property type="term" value="F:transcription cis-regulatory region binding"/>
    <property type="evidence" value="ECO:0007669"/>
    <property type="project" value="TreeGrafter"/>
</dbReference>
<dbReference type="AlphaFoldDB" id="A0A840PHT0"/>
<dbReference type="PANTHER" id="PTHR30146">
    <property type="entry name" value="LACI-RELATED TRANSCRIPTIONAL REPRESSOR"/>
    <property type="match status" value="1"/>
</dbReference>
<gene>
    <name evidence="6" type="ORF">HNP84_008283</name>
</gene>
<dbReference type="InterPro" id="IPR000843">
    <property type="entry name" value="HTH_LacI"/>
</dbReference>
<feature type="region of interest" description="Disordered" evidence="4">
    <location>
        <begin position="1"/>
        <end position="24"/>
    </location>
</feature>
<dbReference type="RefSeq" id="WP_185055404.1">
    <property type="nucleotide sequence ID" value="NZ_BAABIX010000025.1"/>
</dbReference>
<dbReference type="InterPro" id="IPR010982">
    <property type="entry name" value="Lambda_DNA-bd_dom_sf"/>
</dbReference>
<evidence type="ECO:0000256" key="2">
    <source>
        <dbReference type="ARBA" id="ARBA00023125"/>
    </source>
</evidence>
<evidence type="ECO:0000256" key="1">
    <source>
        <dbReference type="ARBA" id="ARBA00023015"/>
    </source>
</evidence>
<organism evidence="6 7">
    <name type="scientific">Thermocatellispora tengchongensis</name>
    <dbReference type="NCBI Taxonomy" id="1073253"/>
    <lineage>
        <taxon>Bacteria</taxon>
        <taxon>Bacillati</taxon>
        <taxon>Actinomycetota</taxon>
        <taxon>Actinomycetes</taxon>
        <taxon>Streptosporangiales</taxon>
        <taxon>Streptosporangiaceae</taxon>
        <taxon>Thermocatellispora</taxon>
    </lineage>
</organism>
<reference evidence="6 7" key="1">
    <citation type="submission" date="2020-08" db="EMBL/GenBank/DDBJ databases">
        <title>Genomic Encyclopedia of Type Strains, Phase IV (KMG-IV): sequencing the most valuable type-strain genomes for metagenomic binning, comparative biology and taxonomic classification.</title>
        <authorList>
            <person name="Goeker M."/>
        </authorList>
    </citation>
    <scope>NUCLEOTIDE SEQUENCE [LARGE SCALE GENOMIC DNA]</scope>
    <source>
        <strain evidence="6 7">DSM 45615</strain>
    </source>
</reference>
<dbReference type="PANTHER" id="PTHR30146:SF153">
    <property type="entry name" value="LACTOSE OPERON REPRESSOR"/>
    <property type="match status" value="1"/>
</dbReference>
<evidence type="ECO:0000313" key="7">
    <source>
        <dbReference type="Proteomes" id="UP000578449"/>
    </source>
</evidence>